<evidence type="ECO:0000256" key="2">
    <source>
        <dbReference type="ARBA" id="ARBA00009477"/>
    </source>
</evidence>
<dbReference type="SUPFAM" id="SSF111369">
    <property type="entry name" value="HlyD-like secretion proteins"/>
    <property type="match status" value="1"/>
</dbReference>
<feature type="domain" description="CusB-like beta-barrel" evidence="9">
    <location>
        <begin position="205"/>
        <end position="276"/>
    </location>
</feature>
<organism evidence="11 12">
    <name type="scientific">Ectopseudomonas oleovorans</name>
    <name type="common">Pseudomonas oleovorans</name>
    <dbReference type="NCBI Taxonomy" id="301"/>
    <lineage>
        <taxon>Bacteria</taxon>
        <taxon>Pseudomonadati</taxon>
        <taxon>Pseudomonadota</taxon>
        <taxon>Gammaproteobacteria</taxon>
        <taxon>Pseudomonadales</taxon>
        <taxon>Pseudomonadaceae</taxon>
        <taxon>Ectopseudomonas</taxon>
    </lineage>
</organism>
<evidence type="ECO:0000259" key="7">
    <source>
        <dbReference type="Pfam" id="PF25876"/>
    </source>
</evidence>
<evidence type="ECO:0000256" key="1">
    <source>
        <dbReference type="ARBA" id="ARBA00004196"/>
    </source>
</evidence>
<dbReference type="AlphaFoldDB" id="A0A3D9F2L0"/>
<feature type="coiled-coil region" evidence="5">
    <location>
        <begin position="134"/>
        <end position="164"/>
    </location>
</feature>
<dbReference type="NCBIfam" id="TIGR01730">
    <property type="entry name" value="RND_mfp"/>
    <property type="match status" value="1"/>
</dbReference>
<dbReference type="Pfam" id="PF25917">
    <property type="entry name" value="BSH_RND"/>
    <property type="match status" value="1"/>
</dbReference>
<dbReference type="Gene3D" id="2.40.420.20">
    <property type="match status" value="1"/>
</dbReference>
<dbReference type="PANTHER" id="PTHR30469">
    <property type="entry name" value="MULTIDRUG RESISTANCE PROTEIN MDTA"/>
    <property type="match status" value="1"/>
</dbReference>
<keyword evidence="3" id="KW-0813">Transport</keyword>
<comment type="similarity">
    <text evidence="2">Belongs to the membrane fusion protein (MFP) (TC 8.A.1) family.</text>
</comment>
<dbReference type="Gene3D" id="1.10.287.470">
    <property type="entry name" value="Helix hairpin bin"/>
    <property type="match status" value="1"/>
</dbReference>
<dbReference type="InterPro" id="IPR058627">
    <property type="entry name" value="MdtA-like_C"/>
</dbReference>
<gene>
    <name evidence="11" type="ORF">DFO60_0061</name>
</gene>
<feature type="signal peptide" evidence="6">
    <location>
        <begin position="1"/>
        <end position="17"/>
    </location>
</feature>
<keyword evidence="4 5" id="KW-0175">Coiled coil</keyword>
<evidence type="ECO:0000256" key="5">
    <source>
        <dbReference type="SAM" id="Coils"/>
    </source>
</evidence>
<sequence length="359" mass="39038">MKPLLPLLPLCLLLVLAGCSDDEAPPPPIRPVATLTLSAPPPGREVFAGSIQARYESVLGFRVGGRMTRRLLDVGQPVRRGQLLAALDPTDQDNALRSRQGQTADAEAQWRDARNDARRQQQLFDQGVGSRSQLDQALTRLHTLEAAREQAQSAERQARDQRDYAELYSDFDGVITAWQAEVGQVVSAGQPVVRVARPDVREAVLDLPAQAIGQLTPGRVLTVRMALDPEVAVAGRVREIEPQADATTRTRRVRLTLDEPPAALRIGSLVQGELESPPAAGLPLPTQALRRQDGRTSVWVVEGQGEQAQVRQRPVEVLREADGLAWIGNGLKAGERVVIAGVNSLEEGQRVKDQEGARP</sequence>
<name>A0A3D9F2L0_ECTOL</name>
<feature type="domain" description="Multidrug resistance protein MdtA-like alpha-helical hairpin" evidence="7">
    <location>
        <begin position="96"/>
        <end position="164"/>
    </location>
</feature>
<dbReference type="RefSeq" id="WP_169853344.1">
    <property type="nucleotide sequence ID" value="NZ_QRDL01000001.1"/>
</dbReference>
<dbReference type="InterPro" id="IPR058625">
    <property type="entry name" value="MdtA-like_BSH"/>
</dbReference>
<dbReference type="Gene3D" id="2.40.30.170">
    <property type="match status" value="1"/>
</dbReference>
<evidence type="ECO:0000259" key="9">
    <source>
        <dbReference type="Pfam" id="PF25954"/>
    </source>
</evidence>
<dbReference type="EMBL" id="QRDL01000001">
    <property type="protein sequence ID" value="RED09416.1"/>
    <property type="molecule type" value="Genomic_DNA"/>
</dbReference>
<feature type="chain" id="PRO_5017547785" evidence="6">
    <location>
        <begin position="18"/>
        <end position="359"/>
    </location>
</feature>
<comment type="subcellular location">
    <subcellularLocation>
        <location evidence="1">Cell envelope</location>
    </subcellularLocation>
</comment>
<protein>
    <submittedName>
        <fullName evidence="11">RND family efflux transporter MFP subunit</fullName>
    </submittedName>
</protein>
<keyword evidence="6" id="KW-0732">Signal</keyword>
<dbReference type="Gene3D" id="2.40.50.100">
    <property type="match status" value="1"/>
</dbReference>
<feature type="domain" description="Multidrug resistance protein MdtA-like C-terminal permuted SH3" evidence="10">
    <location>
        <begin position="285"/>
        <end position="342"/>
    </location>
</feature>
<dbReference type="InterPro" id="IPR058624">
    <property type="entry name" value="MdtA-like_HH"/>
</dbReference>
<evidence type="ECO:0000313" key="12">
    <source>
        <dbReference type="Proteomes" id="UP000256988"/>
    </source>
</evidence>
<dbReference type="Pfam" id="PF25876">
    <property type="entry name" value="HH_MFP_RND"/>
    <property type="match status" value="1"/>
</dbReference>
<evidence type="ECO:0000259" key="10">
    <source>
        <dbReference type="Pfam" id="PF25967"/>
    </source>
</evidence>
<reference evidence="11 12" key="1">
    <citation type="submission" date="2018-07" db="EMBL/GenBank/DDBJ databases">
        <title>Genome sequencing of rice bacterial endophytes.</title>
        <authorList>
            <person name="Venturi V."/>
        </authorList>
    </citation>
    <scope>NUCLEOTIDE SEQUENCE [LARGE SCALE GENOMIC DNA]</scope>
    <source>
        <strain evidence="11 12">AG1002</strain>
    </source>
</reference>
<proteinExistence type="inferred from homology"/>
<dbReference type="PANTHER" id="PTHR30469:SF15">
    <property type="entry name" value="HLYD FAMILY OF SECRETION PROTEINS"/>
    <property type="match status" value="1"/>
</dbReference>
<feature type="domain" description="Multidrug resistance protein MdtA-like barrel-sandwich hybrid" evidence="8">
    <location>
        <begin position="62"/>
        <end position="192"/>
    </location>
</feature>
<evidence type="ECO:0000259" key="8">
    <source>
        <dbReference type="Pfam" id="PF25917"/>
    </source>
</evidence>
<dbReference type="Pfam" id="PF25967">
    <property type="entry name" value="RND-MFP_C"/>
    <property type="match status" value="1"/>
</dbReference>
<evidence type="ECO:0000256" key="4">
    <source>
        <dbReference type="ARBA" id="ARBA00023054"/>
    </source>
</evidence>
<dbReference type="InterPro" id="IPR006143">
    <property type="entry name" value="RND_pump_MFP"/>
</dbReference>
<dbReference type="InterPro" id="IPR058792">
    <property type="entry name" value="Beta-barrel_RND_2"/>
</dbReference>
<dbReference type="GO" id="GO:1990281">
    <property type="term" value="C:efflux pump complex"/>
    <property type="evidence" value="ECO:0007669"/>
    <property type="project" value="TreeGrafter"/>
</dbReference>
<evidence type="ECO:0000256" key="6">
    <source>
        <dbReference type="SAM" id="SignalP"/>
    </source>
</evidence>
<dbReference type="GO" id="GO:0015562">
    <property type="term" value="F:efflux transmembrane transporter activity"/>
    <property type="evidence" value="ECO:0007669"/>
    <property type="project" value="TreeGrafter"/>
</dbReference>
<dbReference type="PROSITE" id="PS51257">
    <property type="entry name" value="PROKAR_LIPOPROTEIN"/>
    <property type="match status" value="1"/>
</dbReference>
<comment type="caution">
    <text evidence="11">The sequence shown here is derived from an EMBL/GenBank/DDBJ whole genome shotgun (WGS) entry which is preliminary data.</text>
</comment>
<evidence type="ECO:0000313" key="11">
    <source>
        <dbReference type="EMBL" id="RED09416.1"/>
    </source>
</evidence>
<dbReference type="Proteomes" id="UP000256988">
    <property type="component" value="Unassembled WGS sequence"/>
</dbReference>
<dbReference type="Pfam" id="PF25954">
    <property type="entry name" value="Beta-barrel_RND_2"/>
    <property type="match status" value="1"/>
</dbReference>
<evidence type="ECO:0000256" key="3">
    <source>
        <dbReference type="ARBA" id="ARBA00022448"/>
    </source>
</evidence>
<accession>A0A3D9F2L0</accession>